<evidence type="ECO:0000313" key="10">
    <source>
        <dbReference type="Proteomes" id="UP000182658"/>
    </source>
</evidence>
<dbReference type="GO" id="GO:0005829">
    <property type="term" value="C:cytosol"/>
    <property type="evidence" value="ECO:0007669"/>
    <property type="project" value="TreeGrafter"/>
</dbReference>
<evidence type="ECO:0000256" key="4">
    <source>
        <dbReference type="ARBA" id="ARBA00022898"/>
    </source>
</evidence>
<dbReference type="Proteomes" id="UP000182658">
    <property type="component" value="Unassembled WGS sequence"/>
</dbReference>
<accession>A0A1J7INS2</accession>
<proteinExistence type="inferred from homology"/>
<organism evidence="9 10">
    <name type="scientific">Coniochaeta ligniaria NRRL 30616</name>
    <dbReference type="NCBI Taxonomy" id="1408157"/>
    <lineage>
        <taxon>Eukaryota</taxon>
        <taxon>Fungi</taxon>
        <taxon>Dikarya</taxon>
        <taxon>Ascomycota</taxon>
        <taxon>Pezizomycotina</taxon>
        <taxon>Sordariomycetes</taxon>
        <taxon>Sordariomycetidae</taxon>
        <taxon>Coniochaetales</taxon>
        <taxon>Coniochaetaceae</taxon>
        <taxon>Coniochaeta</taxon>
    </lineage>
</organism>
<dbReference type="NCBIfam" id="TIGR01788">
    <property type="entry name" value="Glu-decarb-GAD"/>
    <property type="match status" value="1"/>
</dbReference>
<comment type="cofactor">
    <cofactor evidence="1 6 7">
        <name>pyridoxal 5'-phosphate</name>
        <dbReference type="ChEBI" id="CHEBI:597326"/>
    </cofactor>
</comment>
<protein>
    <recommendedName>
        <fullName evidence="3 8">Glutamate decarboxylase</fullName>
        <ecNumber evidence="3 8">4.1.1.15</ecNumber>
    </recommendedName>
</protein>
<keyword evidence="4 6" id="KW-0663">Pyridoxal phosphate</keyword>
<evidence type="ECO:0000256" key="7">
    <source>
        <dbReference type="RuleBase" id="RU000382"/>
    </source>
</evidence>
<dbReference type="EMBL" id="KV875098">
    <property type="protein sequence ID" value="OIW29126.1"/>
    <property type="molecule type" value="Genomic_DNA"/>
</dbReference>
<comment type="similarity">
    <text evidence="2 7">Belongs to the group II decarboxylase family.</text>
</comment>
<dbReference type="SUPFAM" id="SSF53383">
    <property type="entry name" value="PLP-dependent transferases"/>
    <property type="match status" value="1"/>
</dbReference>
<dbReference type="InterPro" id="IPR010107">
    <property type="entry name" value="Glutamate_decarboxylase"/>
</dbReference>
<dbReference type="OrthoDB" id="5152799at2759"/>
<evidence type="ECO:0000256" key="8">
    <source>
        <dbReference type="RuleBase" id="RU361171"/>
    </source>
</evidence>
<dbReference type="GO" id="GO:0006538">
    <property type="term" value="P:L-glutamate catabolic process"/>
    <property type="evidence" value="ECO:0007669"/>
    <property type="project" value="TreeGrafter"/>
</dbReference>
<reference evidence="9 10" key="1">
    <citation type="submission" date="2016-10" db="EMBL/GenBank/DDBJ databases">
        <title>Draft genome sequence of Coniochaeta ligniaria NRRL30616, a lignocellulolytic fungus for bioabatement of inhibitors in plant biomass hydrolysates.</title>
        <authorList>
            <consortium name="DOE Joint Genome Institute"/>
            <person name="Jimenez D.J."/>
            <person name="Hector R.E."/>
            <person name="Riley R."/>
            <person name="Sun H."/>
            <person name="Grigoriev I.V."/>
            <person name="Van Elsas J.D."/>
            <person name="Nichols N.N."/>
        </authorList>
    </citation>
    <scope>NUCLEOTIDE SEQUENCE [LARGE SCALE GENOMIC DNA]</scope>
    <source>
        <strain evidence="9 10">NRRL 30616</strain>
    </source>
</reference>
<dbReference type="STRING" id="1408157.A0A1J7INS2"/>
<dbReference type="InterPro" id="IPR015424">
    <property type="entry name" value="PyrdxlP-dep_Trfase"/>
</dbReference>
<dbReference type="InterPro" id="IPR002129">
    <property type="entry name" value="PyrdxlP-dep_de-COase"/>
</dbReference>
<comment type="catalytic activity">
    <reaction evidence="8">
        <text>L-glutamate + H(+) = 4-aminobutanoate + CO2</text>
        <dbReference type="Rhea" id="RHEA:17785"/>
        <dbReference type="ChEBI" id="CHEBI:15378"/>
        <dbReference type="ChEBI" id="CHEBI:16526"/>
        <dbReference type="ChEBI" id="CHEBI:29985"/>
        <dbReference type="ChEBI" id="CHEBI:59888"/>
        <dbReference type="EC" id="4.1.1.15"/>
    </reaction>
</comment>
<dbReference type="EC" id="4.1.1.15" evidence="3 8"/>
<keyword evidence="10" id="KW-1185">Reference proteome</keyword>
<dbReference type="GO" id="GO:0030170">
    <property type="term" value="F:pyridoxal phosphate binding"/>
    <property type="evidence" value="ECO:0007669"/>
    <property type="project" value="InterPro"/>
</dbReference>
<dbReference type="GO" id="GO:0004351">
    <property type="term" value="F:glutamate decarboxylase activity"/>
    <property type="evidence" value="ECO:0007669"/>
    <property type="project" value="UniProtKB-EC"/>
</dbReference>
<evidence type="ECO:0000313" key="9">
    <source>
        <dbReference type="EMBL" id="OIW29126.1"/>
    </source>
</evidence>
<dbReference type="PANTHER" id="PTHR43321">
    <property type="entry name" value="GLUTAMATE DECARBOXYLASE"/>
    <property type="match status" value="1"/>
</dbReference>
<dbReference type="InParanoid" id="A0A1J7INS2"/>
<dbReference type="InterPro" id="IPR015421">
    <property type="entry name" value="PyrdxlP-dep_Trfase_major"/>
</dbReference>
<evidence type="ECO:0000256" key="3">
    <source>
        <dbReference type="ARBA" id="ARBA00012421"/>
    </source>
</evidence>
<keyword evidence="8" id="KW-0210">Decarboxylase</keyword>
<keyword evidence="5 7" id="KW-0456">Lyase</keyword>
<sequence>MDLSGSLSASGYRIPQESITADRAVQRVQQELGQDITPALNLAGFATTSMEPEAEALMMGHMTKNITHVEAYPAANAIERRCINMIARLFHAPLDSNDAPAVGVSSLGSSEAIMLSVLAAKYRWRIAREAADKSASRPNMVLGAAVHVCWKKAAVYFDIEPRYCASTVQQTMDPHEAVSLVDENTILVCAIMGTTYLGNYEDVELLNDLLLERNARLGLDVAIHVDAAAGGFVVPFTRPELRWDFRLPAVCSINVSGHKCTLTYAAVGWGIWRSRQYLPEQLLFYFDYCGSQQMSFTLNFSKSSAHVLGQYYQLLTHRIGMEGYRTIMNRLTTVADSLGKAIVAIGSGSRFLLLSKTGGDGLPIVVWRLKHQESYDEHDISRELRIRGLFVPAYSMTTKTGQIKLLRIVVRTDLSSTTQQNFLSDLQEVVQEFDSRSTNYKA</sequence>
<evidence type="ECO:0000256" key="6">
    <source>
        <dbReference type="PIRSR" id="PIRSR602129-50"/>
    </source>
</evidence>
<dbReference type="Gene3D" id="3.40.640.10">
    <property type="entry name" value="Type I PLP-dependent aspartate aminotransferase-like (Major domain)"/>
    <property type="match status" value="1"/>
</dbReference>
<gene>
    <name evidence="9" type="ORF">CONLIGDRAFT_618302</name>
</gene>
<name>A0A1J7INS2_9PEZI</name>
<dbReference type="Pfam" id="PF00282">
    <property type="entry name" value="Pyridoxal_deC"/>
    <property type="match status" value="1"/>
</dbReference>
<feature type="modified residue" description="N6-(pyridoxal phosphate)lysine" evidence="6">
    <location>
        <position position="259"/>
    </location>
</feature>
<dbReference type="Gene3D" id="4.10.280.50">
    <property type="match status" value="1"/>
</dbReference>
<evidence type="ECO:0000256" key="2">
    <source>
        <dbReference type="ARBA" id="ARBA00009533"/>
    </source>
</evidence>
<dbReference type="AlphaFoldDB" id="A0A1J7INS2"/>
<dbReference type="PANTHER" id="PTHR43321:SF6">
    <property type="entry name" value="GLUTAMATE DECARBOXYLASE"/>
    <property type="match status" value="1"/>
</dbReference>
<evidence type="ECO:0000256" key="5">
    <source>
        <dbReference type="ARBA" id="ARBA00023239"/>
    </source>
</evidence>
<evidence type="ECO:0000256" key="1">
    <source>
        <dbReference type="ARBA" id="ARBA00001933"/>
    </source>
</evidence>
<dbReference type="Gene3D" id="3.90.1150.160">
    <property type="match status" value="1"/>
</dbReference>